<evidence type="ECO:0000313" key="2">
    <source>
        <dbReference type="EMBL" id="TFK84274.1"/>
    </source>
</evidence>
<feature type="region of interest" description="Disordered" evidence="1">
    <location>
        <begin position="25"/>
        <end position="66"/>
    </location>
</feature>
<feature type="region of interest" description="Disordered" evidence="1">
    <location>
        <begin position="79"/>
        <end position="112"/>
    </location>
</feature>
<dbReference type="AlphaFoldDB" id="A0A5C3P3P1"/>
<feature type="compositionally biased region" description="Low complexity" evidence="1">
    <location>
        <begin position="55"/>
        <end position="66"/>
    </location>
</feature>
<accession>A0A5C3P3P1</accession>
<protein>
    <submittedName>
        <fullName evidence="2">Uncharacterized protein</fullName>
    </submittedName>
</protein>
<reference evidence="2 3" key="1">
    <citation type="journal article" date="2019" name="Nat. Ecol. Evol.">
        <title>Megaphylogeny resolves global patterns of mushroom evolution.</title>
        <authorList>
            <person name="Varga T."/>
            <person name="Krizsan K."/>
            <person name="Foldi C."/>
            <person name="Dima B."/>
            <person name="Sanchez-Garcia M."/>
            <person name="Sanchez-Ramirez S."/>
            <person name="Szollosi G.J."/>
            <person name="Szarkandi J.G."/>
            <person name="Papp V."/>
            <person name="Albert L."/>
            <person name="Andreopoulos W."/>
            <person name="Angelini C."/>
            <person name="Antonin V."/>
            <person name="Barry K.W."/>
            <person name="Bougher N.L."/>
            <person name="Buchanan P."/>
            <person name="Buyck B."/>
            <person name="Bense V."/>
            <person name="Catcheside P."/>
            <person name="Chovatia M."/>
            <person name="Cooper J."/>
            <person name="Damon W."/>
            <person name="Desjardin D."/>
            <person name="Finy P."/>
            <person name="Geml J."/>
            <person name="Haridas S."/>
            <person name="Hughes K."/>
            <person name="Justo A."/>
            <person name="Karasinski D."/>
            <person name="Kautmanova I."/>
            <person name="Kiss B."/>
            <person name="Kocsube S."/>
            <person name="Kotiranta H."/>
            <person name="LaButti K.M."/>
            <person name="Lechner B.E."/>
            <person name="Liimatainen K."/>
            <person name="Lipzen A."/>
            <person name="Lukacs Z."/>
            <person name="Mihaltcheva S."/>
            <person name="Morgado L.N."/>
            <person name="Niskanen T."/>
            <person name="Noordeloos M.E."/>
            <person name="Ohm R.A."/>
            <person name="Ortiz-Santana B."/>
            <person name="Ovrebo C."/>
            <person name="Racz N."/>
            <person name="Riley R."/>
            <person name="Savchenko A."/>
            <person name="Shiryaev A."/>
            <person name="Soop K."/>
            <person name="Spirin V."/>
            <person name="Szebenyi C."/>
            <person name="Tomsovsky M."/>
            <person name="Tulloss R.E."/>
            <person name="Uehling J."/>
            <person name="Grigoriev I.V."/>
            <person name="Vagvolgyi C."/>
            <person name="Papp T."/>
            <person name="Martin F.M."/>
            <person name="Miettinen O."/>
            <person name="Hibbett D.S."/>
            <person name="Nagy L.G."/>
        </authorList>
    </citation>
    <scope>NUCLEOTIDE SEQUENCE [LARGE SCALE GENOMIC DNA]</scope>
    <source>
        <strain evidence="2 3">HHB13444</strain>
    </source>
</reference>
<evidence type="ECO:0000256" key="1">
    <source>
        <dbReference type="SAM" id="MobiDB-lite"/>
    </source>
</evidence>
<name>A0A5C3P3P1_9APHY</name>
<dbReference type="Proteomes" id="UP000308197">
    <property type="component" value="Unassembled WGS sequence"/>
</dbReference>
<dbReference type="EMBL" id="ML211328">
    <property type="protein sequence ID" value="TFK84274.1"/>
    <property type="molecule type" value="Genomic_DNA"/>
</dbReference>
<evidence type="ECO:0000313" key="3">
    <source>
        <dbReference type="Proteomes" id="UP000308197"/>
    </source>
</evidence>
<gene>
    <name evidence="2" type="ORF">K466DRAFT_589066</name>
</gene>
<sequence length="112" mass="11944">MSSRDCSGKFVMVSLNTAHTHTVTDTRTAGISPSARTRKTSSGCKASPWRCATPSSSQSRTYASASGVEHIVPGLRASSERRVLDGSQQRSRAPSPVRWSCRTAVPRGPPSI</sequence>
<proteinExistence type="predicted"/>
<organism evidence="2 3">
    <name type="scientific">Polyporus arcularius HHB13444</name>
    <dbReference type="NCBI Taxonomy" id="1314778"/>
    <lineage>
        <taxon>Eukaryota</taxon>
        <taxon>Fungi</taxon>
        <taxon>Dikarya</taxon>
        <taxon>Basidiomycota</taxon>
        <taxon>Agaricomycotina</taxon>
        <taxon>Agaricomycetes</taxon>
        <taxon>Polyporales</taxon>
        <taxon>Polyporaceae</taxon>
        <taxon>Polyporus</taxon>
    </lineage>
</organism>
<keyword evidence="3" id="KW-1185">Reference proteome</keyword>
<dbReference type="InParanoid" id="A0A5C3P3P1"/>